<dbReference type="EMBL" id="JARRAF010000084">
    <property type="protein sequence ID" value="MDK2126995.1"/>
    <property type="molecule type" value="Genomic_DNA"/>
</dbReference>
<reference evidence="1" key="1">
    <citation type="submission" date="2023-03" db="EMBL/GenBank/DDBJ databases">
        <title>Chitinimonas shenzhenensis gen. nov., sp. nov., a novel member of family Burkholderiaceae isolated from activated sludge collected in Shen Zhen, China.</title>
        <authorList>
            <person name="Wang X."/>
        </authorList>
    </citation>
    <scope>NUCLEOTIDE SEQUENCE</scope>
    <source>
        <strain evidence="1">DQS-5</strain>
    </source>
</reference>
<proteinExistence type="predicted"/>
<dbReference type="RefSeq" id="WP_284103317.1">
    <property type="nucleotide sequence ID" value="NZ_JARRAF010000084.1"/>
</dbReference>
<keyword evidence="2" id="KW-1185">Reference proteome</keyword>
<feature type="non-terminal residue" evidence="1">
    <location>
        <position position="1"/>
    </location>
</feature>
<accession>A0ABT7E3W1</accession>
<organism evidence="1 2">
    <name type="scientific">Parachitinimonas caeni</name>
    <dbReference type="NCBI Taxonomy" id="3031301"/>
    <lineage>
        <taxon>Bacteria</taxon>
        <taxon>Pseudomonadati</taxon>
        <taxon>Pseudomonadota</taxon>
        <taxon>Betaproteobacteria</taxon>
        <taxon>Neisseriales</taxon>
        <taxon>Chitinibacteraceae</taxon>
        <taxon>Parachitinimonas</taxon>
    </lineage>
</organism>
<comment type="caution">
    <text evidence="1">The sequence shown here is derived from an EMBL/GenBank/DDBJ whole genome shotgun (WGS) entry which is preliminary data.</text>
</comment>
<gene>
    <name evidence="1" type="ORF">PZA18_23430</name>
</gene>
<name>A0ABT7E3W1_9NEIS</name>
<dbReference type="Proteomes" id="UP001172778">
    <property type="component" value="Unassembled WGS sequence"/>
</dbReference>
<evidence type="ECO:0000313" key="1">
    <source>
        <dbReference type="EMBL" id="MDK2126995.1"/>
    </source>
</evidence>
<protein>
    <submittedName>
        <fullName evidence="1">Uncharacterized protein</fullName>
    </submittedName>
</protein>
<sequence>AEAMGNLVPANVPVDPSSGCGAAQIIMIVIAIIVTIYTAGAASGAIGAAASSGAAAGGAAAGGAAAAGAAGAGAAAGAAAGAVGAAGAAAVGTAASTFATGLSVLSGAVGGFTGIASAAIGAAVGSAASQLAGMAMGVVDEFSWRQVGISALTAGVTAGVGSALNGSSFMSAINGVSPTLGQGVQTAIGATLAQGTGSALGISHFSWRNVAGSAAGAMAGSVAGNLASHTGNQVTTQFAANLASAAVSQKVSTGHFSWSNTLPQAVGNTIGDLIKDDILSKDAAMSANHKAGEQNSAADQDAGRYIYVGGGTSEDFEQDLDEDFGGSFTGAPRRKQPPVAGRLPYGAIAGHAGPAGPVGGYDLSMGITVEAQSLTDYALENDLKLTPTVEHLAAALGRSRLEDVYNYVSVNNYSLAPTPENALRYGLSSRFSAGEPEMYTPGNPVYALENGYTPFEGFFTNEYNKVAAGYRDPNTSALGKIGYGFGATIIAPFMLVEGGGLGLLNAPNNLYVAGQRFVHAVETGNLSQLSMAFLQTGEGIFGLTPLTAIPSKTIALPSRTVTPRVVTPDHMLPDNFVLPENEMLTRMNALRGKYAHLSSEQRLAMRESNAERWVKNYQSMLNRTHPNLHAHFWDKHAPDISLPNLAQRSIDGTHPRFGTPGAGHYDSSQFSDFRVMADAINEAITRNVRGLPTYNVAGKPWVIGNSDRVVGWGYQKLSKSAQASGVTSPAFVPSYNNWVIRFDSSLNVPYTGFPVP</sequence>
<evidence type="ECO:0000313" key="2">
    <source>
        <dbReference type="Proteomes" id="UP001172778"/>
    </source>
</evidence>